<comment type="caution">
    <text evidence="3">The sequence shown here is derived from an EMBL/GenBank/DDBJ whole genome shotgun (WGS) entry which is preliminary data.</text>
</comment>
<keyword evidence="2" id="KW-0472">Membrane</keyword>
<feature type="transmembrane region" description="Helical" evidence="2">
    <location>
        <begin position="404"/>
        <end position="428"/>
    </location>
</feature>
<dbReference type="AlphaFoldDB" id="A0A8J2XJ40"/>
<evidence type="ECO:0008006" key="5">
    <source>
        <dbReference type="Google" id="ProtNLM"/>
    </source>
</evidence>
<accession>A0A8J2XJ40</accession>
<feature type="transmembrane region" description="Helical" evidence="2">
    <location>
        <begin position="329"/>
        <end position="350"/>
    </location>
</feature>
<dbReference type="GO" id="GO:0008233">
    <property type="term" value="F:peptidase activity"/>
    <property type="evidence" value="ECO:0007669"/>
    <property type="project" value="InterPro"/>
</dbReference>
<dbReference type="Pfam" id="PF13367">
    <property type="entry name" value="PrsW-protease"/>
    <property type="match status" value="1"/>
</dbReference>
<feature type="compositionally biased region" description="Low complexity" evidence="1">
    <location>
        <begin position="76"/>
        <end position="125"/>
    </location>
</feature>
<feature type="compositionally biased region" description="Pro residues" evidence="1">
    <location>
        <begin position="126"/>
        <end position="156"/>
    </location>
</feature>
<feature type="transmembrane region" description="Helical" evidence="2">
    <location>
        <begin position="290"/>
        <end position="317"/>
    </location>
</feature>
<dbReference type="PANTHER" id="PTHR36844">
    <property type="entry name" value="PROTEASE PRSW"/>
    <property type="match status" value="1"/>
</dbReference>
<feature type="compositionally biased region" description="Pro residues" evidence="1">
    <location>
        <begin position="11"/>
        <end position="21"/>
    </location>
</feature>
<dbReference type="EMBL" id="BMFY01000002">
    <property type="protein sequence ID" value="GGA04524.1"/>
    <property type="molecule type" value="Genomic_DNA"/>
</dbReference>
<feature type="transmembrane region" description="Helical" evidence="2">
    <location>
        <begin position="259"/>
        <end position="278"/>
    </location>
</feature>
<name>A0A8J2XJ40_9MICO</name>
<feature type="transmembrane region" description="Helical" evidence="2">
    <location>
        <begin position="362"/>
        <end position="384"/>
    </location>
</feature>
<dbReference type="PANTHER" id="PTHR36844:SF1">
    <property type="entry name" value="PROTEASE PRSW"/>
    <property type="match status" value="1"/>
</dbReference>
<feature type="transmembrane region" description="Helical" evidence="2">
    <location>
        <begin position="471"/>
        <end position="491"/>
    </location>
</feature>
<reference evidence="3" key="1">
    <citation type="journal article" date="2014" name="Int. J. Syst. Evol. Microbiol.">
        <title>Complete genome sequence of Corynebacterium casei LMG S-19264T (=DSM 44701T), isolated from a smear-ripened cheese.</title>
        <authorList>
            <consortium name="US DOE Joint Genome Institute (JGI-PGF)"/>
            <person name="Walter F."/>
            <person name="Albersmeier A."/>
            <person name="Kalinowski J."/>
            <person name="Ruckert C."/>
        </authorList>
    </citation>
    <scope>NUCLEOTIDE SEQUENCE</scope>
    <source>
        <strain evidence="3">CGMCC 1.12785</strain>
    </source>
</reference>
<protein>
    <recommendedName>
        <fullName evidence="5">RsiW-degrading membrane proteinase PrsW (M82 family)</fullName>
    </recommendedName>
</protein>
<evidence type="ECO:0000313" key="4">
    <source>
        <dbReference type="Proteomes" id="UP000616114"/>
    </source>
</evidence>
<dbReference type="InterPro" id="IPR026898">
    <property type="entry name" value="PrsW"/>
</dbReference>
<proteinExistence type="predicted"/>
<keyword evidence="2" id="KW-0812">Transmembrane</keyword>
<feature type="region of interest" description="Disordered" evidence="1">
    <location>
        <begin position="1"/>
        <end position="175"/>
    </location>
</feature>
<reference evidence="3" key="2">
    <citation type="submission" date="2020-09" db="EMBL/GenBank/DDBJ databases">
        <authorList>
            <person name="Sun Q."/>
            <person name="Zhou Y."/>
        </authorList>
    </citation>
    <scope>NUCLEOTIDE SEQUENCE</scope>
    <source>
        <strain evidence="3">CGMCC 1.12785</strain>
    </source>
</reference>
<feature type="transmembrane region" description="Helical" evidence="2">
    <location>
        <begin position="229"/>
        <end position="253"/>
    </location>
</feature>
<sequence length="596" mass="62261">MSQPSTEPTDPSRPSPPPQPGHRPAAPRFRPPATPEPGSAQGTPQGHRAGSPPQGPAGPRPPAPIVQGTPGGHGTQGRQDPQGQPDPHGAPASSPGPGASRPASAPGPQSAPASAPFRSSPGPVGSQPPGPRQPQPSRPAPQPGPPRGFSPGPSQPGHPGGLVPPGGPQRPYPAAAQPVFAPTITQEMRLRHQVAPPQQPYRPAEPRTEWTTTAIALPGQRKSWSARRIVALIGVCVLAVALLVMLLIALLVFGPAALVVVPLAALPLIVVVGVIWLLDRWRPQSPIMMALCVLWGAAASVVMTLVLGLGAEIAYALTIGAPPDWVGPVIHAPLFEESTKGVLLLAILIFARKHFDGPLQGLLFGSLIGIGFAFTEDILYIGTATMAGQELGAGGGIVAGGLTFFLRGVLTPFAHVAFTGAIGLIMGFGARRPGLGWGIGLFFAGLPVGMLLHGLWNLIASTSLTFLLDLLVAALMGFLCFAGWLTAALLLRRDEVKRTRQALEDYAQAGWLTPAEAEMFGSWAGRRKGRAWAARFPGGKPIMQKMIRTSALLAVLRHRILLNPRTTGAERASEAKLLAGFTRLRSELLQRAGMPG</sequence>
<feature type="transmembrane region" description="Helical" evidence="2">
    <location>
        <begin position="435"/>
        <end position="459"/>
    </location>
</feature>
<evidence type="ECO:0000256" key="1">
    <source>
        <dbReference type="SAM" id="MobiDB-lite"/>
    </source>
</evidence>
<dbReference type="Proteomes" id="UP000616114">
    <property type="component" value="Unassembled WGS sequence"/>
</dbReference>
<feature type="compositionally biased region" description="Pro residues" evidence="1">
    <location>
        <begin position="53"/>
        <end position="64"/>
    </location>
</feature>
<gene>
    <name evidence="3" type="ORF">GCM10011333_03740</name>
</gene>
<organism evidence="3 4">
    <name type="scientific">Sediminivirga luteola</name>
    <dbReference type="NCBI Taxonomy" id="1774748"/>
    <lineage>
        <taxon>Bacteria</taxon>
        <taxon>Bacillati</taxon>
        <taxon>Actinomycetota</taxon>
        <taxon>Actinomycetes</taxon>
        <taxon>Micrococcales</taxon>
        <taxon>Brevibacteriaceae</taxon>
        <taxon>Sediminivirga</taxon>
    </lineage>
</organism>
<keyword evidence="2" id="KW-1133">Transmembrane helix</keyword>
<evidence type="ECO:0000313" key="3">
    <source>
        <dbReference type="EMBL" id="GGA04524.1"/>
    </source>
</evidence>
<evidence type="ECO:0000256" key="2">
    <source>
        <dbReference type="SAM" id="Phobius"/>
    </source>
</evidence>
<keyword evidence="4" id="KW-1185">Reference proteome</keyword>